<dbReference type="CDD" id="cd14014">
    <property type="entry name" value="STKc_PknB_like"/>
    <property type="match status" value="1"/>
</dbReference>
<evidence type="ECO:0000313" key="9">
    <source>
        <dbReference type="Proteomes" id="UP001158067"/>
    </source>
</evidence>
<dbReference type="PROSITE" id="PS50011">
    <property type="entry name" value="PROTEIN_KINASE_DOM"/>
    <property type="match status" value="1"/>
</dbReference>
<dbReference type="PROSITE" id="PS00108">
    <property type="entry name" value="PROTEIN_KINASE_ST"/>
    <property type="match status" value="1"/>
</dbReference>
<feature type="compositionally biased region" description="Polar residues" evidence="6">
    <location>
        <begin position="707"/>
        <end position="719"/>
    </location>
</feature>
<feature type="region of interest" description="Disordered" evidence="6">
    <location>
        <begin position="1"/>
        <end position="119"/>
    </location>
</feature>
<feature type="binding site" evidence="5">
    <location>
        <position position="166"/>
    </location>
    <ligand>
        <name>ATP</name>
        <dbReference type="ChEBI" id="CHEBI:30616"/>
    </ligand>
</feature>
<protein>
    <submittedName>
        <fullName evidence="8">Serine/threonine protein kinase</fullName>
    </submittedName>
</protein>
<dbReference type="InterPro" id="IPR017441">
    <property type="entry name" value="Protein_kinase_ATP_BS"/>
</dbReference>
<dbReference type="Gene3D" id="1.10.510.10">
    <property type="entry name" value="Transferase(Phosphotransferase) domain 1"/>
    <property type="match status" value="1"/>
</dbReference>
<dbReference type="InterPro" id="IPR000719">
    <property type="entry name" value="Prot_kinase_dom"/>
</dbReference>
<dbReference type="PROSITE" id="PS00107">
    <property type="entry name" value="PROTEIN_KINASE_ATP"/>
    <property type="match status" value="1"/>
</dbReference>
<feature type="compositionally biased region" description="Basic and acidic residues" evidence="6">
    <location>
        <begin position="738"/>
        <end position="747"/>
    </location>
</feature>
<dbReference type="Gene3D" id="3.30.200.20">
    <property type="entry name" value="Phosphorylase Kinase, domain 1"/>
    <property type="match status" value="1"/>
</dbReference>
<sequence>MDPSSSIRPEASTVHRAASTGGGMTNGPQEDSRPETPAETPLPQPLHELEGAETVIRQGFFDDMMSGGSSRHIDSRDTNSPDGNRGGSSHSQAGADSRPGSRSGAGGSQADRATGMGMHQTPASLTRDLQGQRLNHFELLEQIGGGGMGAVFRARDERLGRIVAVKVVPFAAGDPDLQRRFRNEAQSAAKLDHPLIARVFEVGNDGPWYYIVFEYIDGSNIRDIVTQDGPLSLDDAVYYTCQVAEAIGHASRRGIVHRDIKPSNVVVTDDSSIKLVDMGLARSESFDTSEDLTASGVTLGTFDYISPEQAHDPRLADIRSDLYSLGCTFYFMLTGSPPFPGGTMLQKLLNHGNATIPDIRDHRPGTSEDLNAILQKMLAKQPDQRYQDSHVLIADLRELAMREDLPRSRGVNAVAIETDRVSFPSARKHLPWIVAASLLLFSVFGLELIAWQKRSDFRSILAKIPNTAMESPPVAALTSGSTPTSDSSSDLLNSQKNETTLRFPPPQSTPRDWIFGPSSSGADDEFQASPQETDGSPSTRNSNRINGEATSSAMSADASVSTLPDGPNPSLTPGVGGPILMSGSTGTDATMTGPIGSLPADPADRDSTNSGLTPADPPALIALPGTSRSSLNNGTSLNTGTGLNTGIGSPNSDALAGDRRPSGAPRRLPSDPPSLSGFPFPIDSSPSRSIIGSSPGTLPPAPGLLPNSRNSTDDNSANSAVAAMLRGDTSRTASPDPGKTRSTERSDTSQVPPPLNEANGSTVFLPAGVEPRLIRVLPIEALRDPATQRQAQSNQDALVTTLQDAVELARRTDLERIEIDTPILYSTPVVIEQDDLIITSSAPGGTAIIFRSNEKADMQRSDMLKIGSNRIELVDLHCYWTVPVTETDGGSMIALSANRQVLLTDCSITIDNPSRRDEIFAFNVKTEPSRSVRSIGAFGDTGGFGESAMAALNSESDPLPLVSIELYNVVVRGQISMLRMDVAAELQLLWENGLLAVSGRMIETGGSIKRQQPKSGSIRLSLQRLTSYTPQGLLRMRLGGAAPYPVEIERRAEESVFVVDPGVPHVEITGTLPQERENNWLRIRGASNAYETDTTLSDPLLVVRDEFGQTRTVTMNDLVTNEPSWADDRTPRWVVRWSDPLPESIPTSQMIPADFRQDGSLFAGFQERNLPKMPMQRTFDIPPSE</sequence>
<dbReference type="InterPro" id="IPR011009">
    <property type="entry name" value="Kinase-like_dom_sf"/>
</dbReference>
<feature type="compositionally biased region" description="Low complexity" evidence="6">
    <location>
        <begin position="477"/>
        <end position="494"/>
    </location>
</feature>
<dbReference type="EMBL" id="FXUG01000002">
    <property type="protein sequence ID" value="SMP48884.1"/>
    <property type="molecule type" value="Genomic_DNA"/>
</dbReference>
<dbReference type="RefSeq" id="WP_283431782.1">
    <property type="nucleotide sequence ID" value="NZ_FXUG01000002.1"/>
</dbReference>
<feature type="compositionally biased region" description="Polar residues" evidence="6">
    <location>
        <begin position="528"/>
        <end position="562"/>
    </location>
</feature>
<dbReference type="Proteomes" id="UP001158067">
    <property type="component" value="Unassembled WGS sequence"/>
</dbReference>
<keyword evidence="3 8" id="KW-0418">Kinase</keyword>
<proteinExistence type="predicted"/>
<evidence type="ECO:0000256" key="5">
    <source>
        <dbReference type="PROSITE-ProRule" id="PRU10141"/>
    </source>
</evidence>
<accession>A0ABY1PUM9</accession>
<keyword evidence="2 5" id="KW-0547">Nucleotide-binding</keyword>
<keyword evidence="8" id="KW-0723">Serine/threonine-protein kinase</keyword>
<comment type="caution">
    <text evidence="8">The sequence shown here is derived from an EMBL/GenBank/DDBJ whole genome shotgun (WGS) entry which is preliminary data.</text>
</comment>
<feature type="region of interest" description="Disordered" evidence="6">
    <location>
        <begin position="471"/>
        <end position="762"/>
    </location>
</feature>
<dbReference type="SMART" id="SM00220">
    <property type="entry name" value="S_TKc"/>
    <property type="match status" value="1"/>
</dbReference>
<feature type="compositionally biased region" description="Polar residues" evidence="6">
    <location>
        <begin position="80"/>
        <end position="92"/>
    </location>
</feature>
<name>A0ABY1PUM9_9BACT</name>
<dbReference type="PANTHER" id="PTHR43289">
    <property type="entry name" value="MITOGEN-ACTIVATED PROTEIN KINASE KINASE KINASE 20-RELATED"/>
    <property type="match status" value="1"/>
</dbReference>
<feature type="compositionally biased region" description="Low complexity" evidence="6">
    <location>
        <begin position="93"/>
        <end position="113"/>
    </location>
</feature>
<dbReference type="GO" id="GO:0004674">
    <property type="term" value="F:protein serine/threonine kinase activity"/>
    <property type="evidence" value="ECO:0007669"/>
    <property type="project" value="UniProtKB-KW"/>
</dbReference>
<evidence type="ECO:0000256" key="2">
    <source>
        <dbReference type="ARBA" id="ARBA00022741"/>
    </source>
</evidence>
<gene>
    <name evidence="8" type="ORF">SAMN06265222_102475</name>
</gene>
<evidence type="ECO:0000256" key="3">
    <source>
        <dbReference type="ARBA" id="ARBA00022777"/>
    </source>
</evidence>
<feature type="compositionally biased region" description="Low complexity" evidence="6">
    <location>
        <begin position="625"/>
        <end position="649"/>
    </location>
</feature>
<evidence type="ECO:0000256" key="1">
    <source>
        <dbReference type="ARBA" id="ARBA00022679"/>
    </source>
</evidence>
<dbReference type="SUPFAM" id="SSF56112">
    <property type="entry name" value="Protein kinase-like (PK-like)"/>
    <property type="match status" value="1"/>
</dbReference>
<dbReference type="InterPro" id="IPR008271">
    <property type="entry name" value="Ser/Thr_kinase_AS"/>
</dbReference>
<keyword evidence="9" id="KW-1185">Reference proteome</keyword>
<feature type="domain" description="Protein kinase" evidence="7">
    <location>
        <begin position="137"/>
        <end position="400"/>
    </location>
</feature>
<keyword evidence="4 5" id="KW-0067">ATP-binding</keyword>
<feature type="compositionally biased region" description="Low complexity" evidence="6">
    <location>
        <begin position="673"/>
        <end position="696"/>
    </location>
</feature>
<evidence type="ECO:0000259" key="7">
    <source>
        <dbReference type="PROSITE" id="PS50011"/>
    </source>
</evidence>
<evidence type="ECO:0000313" key="8">
    <source>
        <dbReference type="EMBL" id="SMP48884.1"/>
    </source>
</evidence>
<keyword evidence="1" id="KW-0808">Transferase</keyword>
<reference evidence="8 9" key="1">
    <citation type="submission" date="2017-05" db="EMBL/GenBank/DDBJ databases">
        <authorList>
            <person name="Varghese N."/>
            <person name="Submissions S."/>
        </authorList>
    </citation>
    <scope>NUCLEOTIDE SEQUENCE [LARGE SCALE GENOMIC DNA]</scope>
    <source>
        <strain evidence="8 9">DSM 25457</strain>
    </source>
</reference>
<evidence type="ECO:0000256" key="6">
    <source>
        <dbReference type="SAM" id="MobiDB-lite"/>
    </source>
</evidence>
<organism evidence="8 9">
    <name type="scientific">Neorhodopirellula lusitana</name>
    <dbReference type="NCBI Taxonomy" id="445327"/>
    <lineage>
        <taxon>Bacteria</taxon>
        <taxon>Pseudomonadati</taxon>
        <taxon>Planctomycetota</taxon>
        <taxon>Planctomycetia</taxon>
        <taxon>Pirellulales</taxon>
        <taxon>Pirellulaceae</taxon>
        <taxon>Neorhodopirellula</taxon>
    </lineage>
</organism>
<dbReference type="Pfam" id="PF00069">
    <property type="entry name" value="Pkinase"/>
    <property type="match status" value="1"/>
</dbReference>
<dbReference type="PANTHER" id="PTHR43289:SF6">
    <property type="entry name" value="SERINE_THREONINE-PROTEIN KINASE NEKL-3"/>
    <property type="match status" value="1"/>
</dbReference>
<evidence type="ECO:0000256" key="4">
    <source>
        <dbReference type="ARBA" id="ARBA00022840"/>
    </source>
</evidence>